<gene>
    <name evidence="2" type="ORF">C1645_742028</name>
</gene>
<sequence>MKNDQNVPYKDVESIFLDSPSAFNKINKKIRKYNNKIKSEIKLKGMKDTWEHARNLFKTKEYLFVAVDVESYERDHSCILEVGWSMFDSKDNKFMDRHFCAKEYEHLKNGQFVPDRKDRFSFGETVWENLSKIATEIIKDLTEEKEKGRVVFVGHDLRMDVKYLESMKVNVEEVINPVAYFDTAEMNAARVGKPNVRTNLGRLLDELDIENYCLHNAGNDAHYTLCLFLELCRLSPEDTASQAGSSSD</sequence>
<dbReference type="STRING" id="658196.A0A397SF30"/>
<dbReference type="EMBL" id="QKYT01000465">
    <property type="protein sequence ID" value="RIA84833.1"/>
    <property type="molecule type" value="Genomic_DNA"/>
</dbReference>
<evidence type="ECO:0000313" key="3">
    <source>
        <dbReference type="Proteomes" id="UP000265703"/>
    </source>
</evidence>
<dbReference type="InterPro" id="IPR012337">
    <property type="entry name" value="RNaseH-like_sf"/>
</dbReference>
<proteinExistence type="predicted"/>
<dbReference type="Gene3D" id="3.30.420.10">
    <property type="entry name" value="Ribonuclease H-like superfamily/Ribonuclease H"/>
    <property type="match status" value="1"/>
</dbReference>
<dbReference type="Pfam" id="PF21762">
    <property type="entry name" value="DEDDh_C"/>
    <property type="match status" value="1"/>
</dbReference>
<reference evidence="2 3" key="1">
    <citation type="submission" date="2018-06" db="EMBL/GenBank/DDBJ databases">
        <title>Comparative genomics reveals the genomic features of Rhizophagus irregularis, R. cerebriforme, R. diaphanum and Gigaspora rosea, and their symbiotic lifestyle signature.</title>
        <authorList>
            <person name="Morin E."/>
            <person name="San Clemente H."/>
            <person name="Chen E.C.H."/>
            <person name="De La Providencia I."/>
            <person name="Hainaut M."/>
            <person name="Kuo A."/>
            <person name="Kohler A."/>
            <person name="Murat C."/>
            <person name="Tang N."/>
            <person name="Roy S."/>
            <person name="Loubradou J."/>
            <person name="Henrissat B."/>
            <person name="Grigoriev I.V."/>
            <person name="Corradi N."/>
            <person name="Roux C."/>
            <person name="Martin F.M."/>
        </authorList>
    </citation>
    <scope>NUCLEOTIDE SEQUENCE [LARGE SCALE GENOMIC DNA]</scope>
    <source>
        <strain evidence="2 3">DAOM 227022</strain>
    </source>
</reference>
<protein>
    <recommendedName>
        <fullName evidence="1">Gfd2/YDR514C-like C-terminal domain-containing protein</fullName>
    </recommendedName>
</protein>
<accession>A0A397SF30</accession>
<name>A0A397SF30_9GLOM</name>
<feature type="domain" description="Gfd2/YDR514C-like C-terminal" evidence="1">
    <location>
        <begin position="64"/>
        <end position="230"/>
    </location>
</feature>
<dbReference type="PANTHER" id="PTHR28083">
    <property type="entry name" value="GOOD FOR FULL DBP5 ACTIVITY PROTEIN 2"/>
    <property type="match status" value="1"/>
</dbReference>
<dbReference type="OrthoDB" id="5953249at2759"/>
<dbReference type="AlphaFoldDB" id="A0A397SF30"/>
<dbReference type="InterPro" id="IPR036397">
    <property type="entry name" value="RNaseH_sf"/>
</dbReference>
<comment type="caution">
    <text evidence="2">The sequence shown here is derived from an EMBL/GenBank/DDBJ whole genome shotgun (WGS) entry which is preliminary data.</text>
</comment>
<dbReference type="InterPro" id="IPR048519">
    <property type="entry name" value="Gfd2/YDR514C-like_C"/>
</dbReference>
<dbReference type="InterPro" id="IPR040151">
    <property type="entry name" value="Gfd2/YDR514C-like"/>
</dbReference>
<dbReference type="PANTHER" id="PTHR28083:SF1">
    <property type="entry name" value="GOOD FOR FULL DBP5 ACTIVITY PROTEIN 2"/>
    <property type="match status" value="1"/>
</dbReference>
<organism evidence="2 3">
    <name type="scientific">Glomus cerebriforme</name>
    <dbReference type="NCBI Taxonomy" id="658196"/>
    <lineage>
        <taxon>Eukaryota</taxon>
        <taxon>Fungi</taxon>
        <taxon>Fungi incertae sedis</taxon>
        <taxon>Mucoromycota</taxon>
        <taxon>Glomeromycotina</taxon>
        <taxon>Glomeromycetes</taxon>
        <taxon>Glomerales</taxon>
        <taxon>Glomeraceae</taxon>
        <taxon>Glomus</taxon>
    </lineage>
</organism>
<evidence type="ECO:0000259" key="1">
    <source>
        <dbReference type="Pfam" id="PF21762"/>
    </source>
</evidence>
<keyword evidence="3" id="KW-1185">Reference proteome</keyword>
<dbReference type="GO" id="GO:0003676">
    <property type="term" value="F:nucleic acid binding"/>
    <property type="evidence" value="ECO:0007669"/>
    <property type="project" value="InterPro"/>
</dbReference>
<dbReference type="SUPFAM" id="SSF53098">
    <property type="entry name" value="Ribonuclease H-like"/>
    <property type="match status" value="1"/>
</dbReference>
<dbReference type="Proteomes" id="UP000265703">
    <property type="component" value="Unassembled WGS sequence"/>
</dbReference>
<evidence type="ECO:0000313" key="2">
    <source>
        <dbReference type="EMBL" id="RIA84833.1"/>
    </source>
</evidence>
<dbReference type="GO" id="GO:0005634">
    <property type="term" value="C:nucleus"/>
    <property type="evidence" value="ECO:0007669"/>
    <property type="project" value="TreeGrafter"/>
</dbReference>